<dbReference type="InterPro" id="IPR028081">
    <property type="entry name" value="Leu-bd"/>
</dbReference>
<sequence>MDDGAPAPAAKPPRFSNPTRRDLLVGAARLAAIGSGAVLAACAGDIGGREPPPQSAGAPVAQPLTTGPVVALILPLGAQGNAGAVGQSLRNAAELALAETGQAPVTLVVKDDGGTSQGARAAAEAAINEGAQIILGPLFSHSVGSVAQVAKPRGIPVIAFSTDTNVASSGVYLLSFLPQSDVSRIVSYSVAQGRRSYIALIPENAYGSVAEAALQQAAGASGARIMGIERFTQDRARLQTAIQRVAAFAGQADGVFIPDSADHVPTVVQQLAAAGVDLKRVRPLGTGLWDDARLFGDPQMEGAQFAGPDAAGWRSFSQRYRARYNVDPVRTATLAYDAVSLVATIVRTQGAQGLTDAALTNPSGFNGIDGVFRFRPDGTNERGLAVMEIRGGAAQVVSPAPRSFSSGQY</sequence>
<dbReference type="InterPro" id="IPR028082">
    <property type="entry name" value="Peripla_BP_I"/>
</dbReference>
<dbReference type="RefSeq" id="WP_132030321.1">
    <property type="nucleotide sequence ID" value="NZ_SMAI01000002.1"/>
</dbReference>
<protein>
    <submittedName>
        <fullName evidence="5">Amino acid/amide ABC transporter substrate-binding protein (HAAT family)</fullName>
    </submittedName>
</protein>
<keyword evidence="3" id="KW-0029">Amino-acid transport</keyword>
<evidence type="ECO:0000313" key="5">
    <source>
        <dbReference type="EMBL" id="TCT06852.1"/>
    </source>
</evidence>
<evidence type="ECO:0000256" key="3">
    <source>
        <dbReference type="ARBA" id="ARBA00022970"/>
    </source>
</evidence>
<gene>
    <name evidence="5" type="ORF">EDC64_102333</name>
</gene>
<keyword evidence="6" id="KW-1185">Reference proteome</keyword>
<dbReference type="PANTHER" id="PTHR30483:SF6">
    <property type="entry name" value="PERIPLASMIC BINDING PROTEIN OF ABC TRANSPORTER FOR NATURAL AMINO ACIDS"/>
    <property type="match status" value="1"/>
</dbReference>
<organism evidence="5 6">
    <name type="scientific">Aquabacter spiritensis</name>
    <dbReference type="NCBI Taxonomy" id="933073"/>
    <lineage>
        <taxon>Bacteria</taxon>
        <taxon>Pseudomonadati</taxon>
        <taxon>Pseudomonadota</taxon>
        <taxon>Alphaproteobacteria</taxon>
        <taxon>Hyphomicrobiales</taxon>
        <taxon>Xanthobacteraceae</taxon>
        <taxon>Aquabacter</taxon>
    </lineage>
</organism>
<dbReference type="SUPFAM" id="SSF53822">
    <property type="entry name" value="Periplasmic binding protein-like I"/>
    <property type="match status" value="1"/>
</dbReference>
<dbReference type="Proteomes" id="UP000294664">
    <property type="component" value="Unassembled WGS sequence"/>
</dbReference>
<dbReference type="PANTHER" id="PTHR30483">
    <property type="entry name" value="LEUCINE-SPECIFIC-BINDING PROTEIN"/>
    <property type="match status" value="1"/>
</dbReference>
<evidence type="ECO:0000256" key="2">
    <source>
        <dbReference type="ARBA" id="ARBA00022729"/>
    </source>
</evidence>
<dbReference type="InterPro" id="IPR006311">
    <property type="entry name" value="TAT_signal"/>
</dbReference>
<feature type="domain" description="Leucine-binding protein" evidence="4">
    <location>
        <begin position="72"/>
        <end position="392"/>
    </location>
</feature>
<dbReference type="AlphaFoldDB" id="A0A4R3M1I3"/>
<dbReference type="InterPro" id="IPR051010">
    <property type="entry name" value="BCAA_transport"/>
</dbReference>
<dbReference type="Pfam" id="PF13458">
    <property type="entry name" value="Peripla_BP_6"/>
    <property type="match status" value="1"/>
</dbReference>
<dbReference type="Gene3D" id="3.40.50.2300">
    <property type="match status" value="2"/>
</dbReference>
<comment type="similarity">
    <text evidence="1">Belongs to the leucine-binding protein family.</text>
</comment>
<dbReference type="OrthoDB" id="7210494at2"/>
<reference evidence="5 6" key="1">
    <citation type="submission" date="2019-03" db="EMBL/GenBank/DDBJ databases">
        <title>Genomic Encyclopedia of Type Strains, Phase IV (KMG-IV): sequencing the most valuable type-strain genomes for metagenomic binning, comparative biology and taxonomic classification.</title>
        <authorList>
            <person name="Goeker M."/>
        </authorList>
    </citation>
    <scope>NUCLEOTIDE SEQUENCE [LARGE SCALE GENOMIC DNA]</scope>
    <source>
        <strain evidence="5 6">DSM 9035</strain>
    </source>
</reference>
<proteinExistence type="inferred from homology"/>
<dbReference type="GO" id="GO:0006865">
    <property type="term" value="P:amino acid transport"/>
    <property type="evidence" value="ECO:0007669"/>
    <property type="project" value="UniProtKB-KW"/>
</dbReference>
<dbReference type="EMBL" id="SMAI01000002">
    <property type="protein sequence ID" value="TCT06852.1"/>
    <property type="molecule type" value="Genomic_DNA"/>
</dbReference>
<accession>A0A4R3M1I3</accession>
<dbReference type="PROSITE" id="PS51318">
    <property type="entry name" value="TAT"/>
    <property type="match status" value="1"/>
</dbReference>
<dbReference type="CDD" id="cd06339">
    <property type="entry name" value="PBP1_YraM_LppC_lipoprotein-like"/>
    <property type="match status" value="1"/>
</dbReference>
<keyword evidence="3" id="KW-0813">Transport</keyword>
<evidence type="ECO:0000259" key="4">
    <source>
        <dbReference type="Pfam" id="PF13458"/>
    </source>
</evidence>
<keyword evidence="2" id="KW-0732">Signal</keyword>
<name>A0A4R3M1I3_9HYPH</name>
<comment type="caution">
    <text evidence="5">The sequence shown here is derived from an EMBL/GenBank/DDBJ whole genome shotgun (WGS) entry which is preliminary data.</text>
</comment>
<evidence type="ECO:0000256" key="1">
    <source>
        <dbReference type="ARBA" id="ARBA00010062"/>
    </source>
</evidence>
<evidence type="ECO:0000313" key="6">
    <source>
        <dbReference type="Proteomes" id="UP000294664"/>
    </source>
</evidence>